<sequence length="424" mass="44580">MAHSSSNNEAKNVPKPENAETGDEVKQQKTLNNKEAIFHDFLSKGCSEVEASPPLSASIGGTSGGLGSISATSDLGTEKHVGNHFEGVPFYGPRGVCTGPGSTSRMSGTKRRNSDSFLGSSRENLPSVRPESLENSHLSKFLRHVGREQPRRPHDEESSFGFQQVRPISSSIISQPSTGGRADGISSKFDRAIPVNIGPVSQYPPRAAQAMPFGYLSQTKSRDASAGPSIVSQAAADEGSRTGVKGSGILSSINATAGAYERSFSGVLSGFVPKSGAHISDSEFPNAPSGHGLASGGRQMTIFYGGQAHVFDNVHPNKADIIMSLAGSNGGSWSTTYAPKLGSNRSSGEHCMPNADNETGTINGYALSREPLGRSLVRVNPMNLPGSSDRILTTTGIHQEIIVSKETKGSNQGADTTSKERQHL</sequence>
<dbReference type="PANTHER" id="PTHR33077">
    <property type="entry name" value="PROTEIN TIFY 4A-RELATED-RELATED"/>
    <property type="match status" value="1"/>
</dbReference>
<dbReference type="PROSITE" id="PS51320">
    <property type="entry name" value="TIFY"/>
    <property type="match status" value="1"/>
</dbReference>
<feature type="region of interest" description="Disordered" evidence="3">
    <location>
        <begin position="96"/>
        <end position="133"/>
    </location>
</feature>
<reference evidence="5 6" key="1">
    <citation type="submission" date="2024-01" db="EMBL/GenBank/DDBJ databases">
        <title>The complete chloroplast genome sequence of Lithospermum erythrorhizon: insights into the phylogenetic relationship among Boraginaceae species and the maternal lineages of purple gromwells.</title>
        <authorList>
            <person name="Okada T."/>
            <person name="Watanabe K."/>
        </authorList>
    </citation>
    <scope>NUCLEOTIDE SEQUENCE [LARGE SCALE GENOMIC DNA]</scope>
</reference>
<dbReference type="InterPro" id="IPR040390">
    <property type="entry name" value="TIFY/JAZ"/>
</dbReference>
<dbReference type="SMART" id="SM00979">
    <property type="entry name" value="TIFY"/>
    <property type="match status" value="1"/>
</dbReference>
<feature type="compositionally biased region" description="Basic and acidic residues" evidence="3">
    <location>
        <begin position="12"/>
        <end position="27"/>
    </location>
</feature>
<evidence type="ECO:0000256" key="1">
    <source>
        <dbReference type="ARBA" id="ARBA00008614"/>
    </source>
</evidence>
<dbReference type="Proteomes" id="UP001454036">
    <property type="component" value="Unassembled WGS sequence"/>
</dbReference>
<dbReference type="GO" id="GO:0031347">
    <property type="term" value="P:regulation of defense response"/>
    <property type="evidence" value="ECO:0007669"/>
    <property type="project" value="UniProtKB-UniRule"/>
</dbReference>
<dbReference type="GO" id="GO:0009611">
    <property type="term" value="P:response to wounding"/>
    <property type="evidence" value="ECO:0007669"/>
    <property type="project" value="UniProtKB-UniRule"/>
</dbReference>
<comment type="similarity">
    <text evidence="1 2">Belongs to the TIFY/JAZ family.</text>
</comment>
<evidence type="ECO:0000313" key="6">
    <source>
        <dbReference type="Proteomes" id="UP001454036"/>
    </source>
</evidence>
<dbReference type="InterPro" id="IPR010399">
    <property type="entry name" value="Tify_dom"/>
</dbReference>
<feature type="compositionally biased region" description="Polar residues" evidence="3">
    <location>
        <begin position="115"/>
        <end position="124"/>
    </location>
</feature>
<evidence type="ECO:0000259" key="4">
    <source>
        <dbReference type="PROSITE" id="PS51320"/>
    </source>
</evidence>
<feature type="region of interest" description="Disordered" evidence="3">
    <location>
        <begin position="1"/>
        <end position="32"/>
    </location>
</feature>
<feature type="domain" description="Tify" evidence="4">
    <location>
        <begin position="293"/>
        <end position="328"/>
    </location>
</feature>
<name>A0AAV3RV90_LITER</name>
<dbReference type="AlphaFoldDB" id="A0AAV3RV90"/>
<dbReference type="EMBL" id="BAABME010012502">
    <property type="protein sequence ID" value="GAA0185182.1"/>
    <property type="molecule type" value="Genomic_DNA"/>
</dbReference>
<proteinExistence type="inferred from homology"/>
<comment type="caution">
    <text evidence="5">The sequence shown here is derived from an EMBL/GenBank/DDBJ whole genome shotgun (WGS) entry which is preliminary data.</text>
</comment>
<dbReference type="PANTHER" id="PTHR33077:SF8">
    <property type="entry name" value="PROTEIN TIFY 8"/>
    <property type="match status" value="1"/>
</dbReference>
<comment type="domain">
    <text evidence="2">The jas domain is required for interaction with COI1.</text>
</comment>
<dbReference type="GO" id="GO:0005634">
    <property type="term" value="C:nucleus"/>
    <property type="evidence" value="ECO:0007669"/>
    <property type="project" value="UniProtKB-SubCell"/>
</dbReference>
<feature type="region of interest" description="Disordered" evidence="3">
    <location>
        <begin position="403"/>
        <end position="424"/>
    </location>
</feature>
<comment type="function">
    <text evidence="2">Repressor of jasmonate responses.</text>
</comment>
<protein>
    <recommendedName>
        <fullName evidence="2">Protein TIFY</fullName>
    </recommendedName>
    <alternativeName>
        <fullName evidence="2">Jasmonate ZIM domain-containing protein</fullName>
    </alternativeName>
</protein>
<feature type="compositionally biased region" description="Polar residues" evidence="3">
    <location>
        <begin position="1"/>
        <end position="10"/>
    </location>
</feature>
<dbReference type="Pfam" id="PF06200">
    <property type="entry name" value="tify"/>
    <property type="match status" value="1"/>
</dbReference>
<organism evidence="5 6">
    <name type="scientific">Lithospermum erythrorhizon</name>
    <name type="common">Purple gromwell</name>
    <name type="synonym">Lithospermum officinale var. erythrorhizon</name>
    <dbReference type="NCBI Taxonomy" id="34254"/>
    <lineage>
        <taxon>Eukaryota</taxon>
        <taxon>Viridiplantae</taxon>
        <taxon>Streptophyta</taxon>
        <taxon>Embryophyta</taxon>
        <taxon>Tracheophyta</taxon>
        <taxon>Spermatophyta</taxon>
        <taxon>Magnoliopsida</taxon>
        <taxon>eudicotyledons</taxon>
        <taxon>Gunneridae</taxon>
        <taxon>Pentapetalae</taxon>
        <taxon>asterids</taxon>
        <taxon>lamiids</taxon>
        <taxon>Boraginales</taxon>
        <taxon>Boraginaceae</taxon>
        <taxon>Boraginoideae</taxon>
        <taxon>Lithospermeae</taxon>
        <taxon>Lithospermum</taxon>
    </lineage>
</organism>
<gene>
    <name evidence="5" type="ORF">LIER_32470</name>
</gene>
<keyword evidence="6" id="KW-1185">Reference proteome</keyword>
<accession>A0AAV3RV90</accession>
<evidence type="ECO:0000313" key="5">
    <source>
        <dbReference type="EMBL" id="GAA0185182.1"/>
    </source>
</evidence>
<comment type="subcellular location">
    <subcellularLocation>
        <location evidence="2">Nucleus</location>
    </subcellularLocation>
</comment>
<keyword evidence="2" id="KW-0539">Nucleus</keyword>
<evidence type="ECO:0000256" key="3">
    <source>
        <dbReference type="SAM" id="MobiDB-lite"/>
    </source>
</evidence>
<evidence type="ECO:0000256" key="2">
    <source>
        <dbReference type="RuleBase" id="RU369065"/>
    </source>
</evidence>
<dbReference type="GO" id="GO:2000022">
    <property type="term" value="P:regulation of jasmonic acid mediated signaling pathway"/>
    <property type="evidence" value="ECO:0007669"/>
    <property type="project" value="UniProtKB-UniRule"/>
</dbReference>
<keyword evidence="2" id="KW-1184">Jasmonic acid signaling pathway</keyword>